<dbReference type="RefSeq" id="WP_127164233.1">
    <property type="nucleotide sequence ID" value="NZ_CP029822.1"/>
</dbReference>
<dbReference type="InterPro" id="IPR052517">
    <property type="entry name" value="GlcG_carb_metab_protein"/>
</dbReference>
<accession>A0A451ENX6</accession>
<dbReference type="Pfam" id="PF03928">
    <property type="entry name" value="HbpS-like"/>
    <property type="match status" value="1"/>
</dbReference>
<dbReference type="PANTHER" id="PTHR34309">
    <property type="entry name" value="SLR1406 PROTEIN"/>
    <property type="match status" value="1"/>
</dbReference>
<keyword evidence="1" id="KW-0732">Signal</keyword>
<feature type="chain" id="PRO_5019513289" evidence="1">
    <location>
        <begin position="19"/>
        <end position="160"/>
    </location>
</feature>
<protein>
    <submittedName>
        <fullName evidence="2">Heme-binding protein</fullName>
    </submittedName>
</protein>
<dbReference type="InterPro" id="IPR005624">
    <property type="entry name" value="PduO/GlcC-like"/>
</dbReference>
<evidence type="ECO:0000313" key="3">
    <source>
        <dbReference type="Proteomes" id="UP000273143"/>
    </source>
</evidence>
<dbReference type="InterPro" id="IPR038084">
    <property type="entry name" value="PduO/GlcC-like_sf"/>
</dbReference>
<name>A0A451ENX6_9GAMM</name>
<dbReference type="Proteomes" id="UP000273143">
    <property type="component" value="Chromosome"/>
</dbReference>
<dbReference type="KEGG" id="emo:DM558_12200"/>
<organism evidence="2 3">
    <name type="scientific">Entomomonas moraniae</name>
    <dbReference type="NCBI Taxonomy" id="2213226"/>
    <lineage>
        <taxon>Bacteria</taxon>
        <taxon>Pseudomonadati</taxon>
        <taxon>Pseudomonadota</taxon>
        <taxon>Gammaproteobacteria</taxon>
        <taxon>Pseudomonadales</taxon>
        <taxon>Pseudomonadaceae</taxon>
        <taxon>Entomomonas</taxon>
    </lineage>
</organism>
<dbReference type="Gene3D" id="3.30.450.150">
    <property type="entry name" value="Haem-degrading domain"/>
    <property type="match status" value="1"/>
</dbReference>
<gene>
    <name evidence="2" type="ORF">DM558_12200</name>
</gene>
<evidence type="ECO:0000256" key="1">
    <source>
        <dbReference type="SAM" id="SignalP"/>
    </source>
</evidence>
<dbReference type="AlphaFoldDB" id="A0A451ENX6"/>
<dbReference type="PANTHER" id="PTHR34309:SF10">
    <property type="entry name" value="SLR1406 PROTEIN"/>
    <property type="match status" value="1"/>
</dbReference>
<dbReference type="EMBL" id="CP029822">
    <property type="protein sequence ID" value="AZS51483.1"/>
    <property type="molecule type" value="Genomic_DNA"/>
</dbReference>
<reference evidence="3" key="1">
    <citation type="submission" date="2018-06" db="EMBL/GenBank/DDBJ databases">
        <title>Complete genome of Pseudomonas insecticola strain QZS01.</title>
        <authorList>
            <person name="Wang J."/>
            <person name="Su Q."/>
        </authorList>
    </citation>
    <scope>NUCLEOTIDE SEQUENCE [LARGE SCALE GENOMIC DNA]</scope>
    <source>
        <strain evidence="3">QZS01</strain>
    </source>
</reference>
<dbReference type="SUPFAM" id="SSF143744">
    <property type="entry name" value="GlcG-like"/>
    <property type="match status" value="1"/>
</dbReference>
<sequence>MKKSLLTYLLVMGIPCFAETFEPIQKYEMKLSLANNLGRNILAECNKLGKTGTVSVVDSAGNIVIVMRGDNVGPHNTLAAQRKAYTALSTKSNTYELMKKAQDNPEMANLTTVNELLLLGGGAPVIYKDQVIGAVGVAGMGGSEFDNKCAIKGIEKTINK</sequence>
<feature type="signal peptide" evidence="1">
    <location>
        <begin position="1"/>
        <end position="18"/>
    </location>
</feature>
<evidence type="ECO:0000313" key="2">
    <source>
        <dbReference type="EMBL" id="AZS51483.1"/>
    </source>
</evidence>
<proteinExistence type="predicted"/>
<keyword evidence="3" id="KW-1185">Reference proteome</keyword>